<protein>
    <recommendedName>
        <fullName evidence="3 8">Glutamyl-tRNA reductase</fullName>
        <shortName evidence="8">GluTR</shortName>
        <ecNumber evidence="3 8">1.2.1.70</ecNumber>
    </recommendedName>
</protein>
<evidence type="ECO:0000256" key="3">
    <source>
        <dbReference type="ARBA" id="ARBA00012970"/>
    </source>
</evidence>
<keyword evidence="5 8" id="KW-0560">Oxidoreductase</keyword>
<sequence length="422" mass="46452">MSIHVMGVSYKEAALELRERVSFTESAKLEVLEELAAQGVYCVILSTCNRTEIYASDAQGKAEQAVRTALLRRAGDAAERLQPHLYAAADQQAVTHLFEVAAGLESLVLGEDQILGQVQDAYELSFSAGCTDKALRRMFQDAVESARRVKTMFKLSEQPLSVCSIGMRCVNEHMPIVQKDALVIGSGKMAQLAVQYLQQYGAKSVTVCARSRREELAHQFPGVQLADFERRYEYAAKSSVVVCATSAPHVVLRRVPFVCAPGGTVILDLAAPRDADPALADMQGVTLLDVDALRRTAQENMETRRALAEQAKQAILADAEETVHCLASFDVDEGIAALQRRCESAERHAFALLSRRLELSGHEARHVQKILHAAVRRISRGPILTLKSLENADERAVCNDVLCRLFSQKEEEDDLSDCNARL</sequence>
<comment type="function">
    <text evidence="8">Catalyzes the NADPH-dependent reduction of glutamyl-tRNA(Glu) to glutamate 1-semialdehyde (GSA).</text>
</comment>
<dbReference type="EC" id="1.2.1.70" evidence="3 8"/>
<evidence type="ECO:0000259" key="15">
    <source>
        <dbReference type="Pfam" id="PF01488"/>
    </source>
</evidence>
<feature type="binding site" evidence="8 11">
    <location>
        <begin position="185"/>
        <end position="190"/>
    </location>
    <ligand>
        <name>NADP(+)</name>
        <dbReference type="ChEBI" id="CHEBI:58349"/>
    </ligand>
</feature>
<keyword evidence="4 8" id="KW-0521">NADP</keyword>
<dbReference type="InterPro" id="IPR000343">
    <property type="entry name" value="4pyrrol_synth_GluRdtase"/>
</dbReference>
<dbReference type="EMBL" id="DWYA01000086">
    <property type="protein sequence ID" value="HJB40617.1"/>
    <property type="molecule type" value="Genomic_DNA"/>
</dbReference>
<feature type="binding site" evidence="8 10">
    <location>
        <position position="106"/>
    </location>
    <ligand>
        <name>substrate</name>
    </ligand>
</feature>
<dbReference type="GO" id="GO:0008883">
    <property type="term" value="F:glutamyl-tRNA reductase activity"/>
    <property type="evidence" value="ECO:0007669"/>
    <property type="project" value="UniProtKB-UniRule"/>
</dbReference>
<dbReference type="PANTHER" id="PTHR43013:SF1">
    <property type="entry name" value="GLUTAMYL-TRNA REDUCTASE"/>
    <property type="match status" value="1"/>
</dbReference>
<dbReference type="Proteomes" id="UP000824209">
    <property type="component" value="Unassembled WGS sequence"/>
</dbReference>
<evidence type="ECO:0000256" key="7">
    <source>
        <dbReference type="ARBA" id="ARBA00047464"/>
    </source>
</evidence>
<evidence type="ECO:0000259" key="14">
    <source>
        <dbReference type="Pfam" id="PF00745"/>
    </source>
</evidence>
<feature type="site" description="Important for activity" evidence="8 12">
    <location>
        <position position="96"/>
    </location>
</feature>
<comment type="miscellaneous">
    <text evidence="8">During catalysis, the active site Cys acts as a nucleophile attacking the alpha-carbonyl group of tRNA-bound glutamate with the formation of a thioester intermediate between enzyme and glutamate, and the concomitant release of tRNA(Glu). The thioester intermediate is finally reduced by direct hydride transfer from NADPH, to form the product GSA.</text>
</comment>
<dbReference type="Pfam" id="PF01488">
    <property type="entry name" value="Shikimate_DH"/>
    <property type="match status" value="1"/>
</dbReference>
<dbReference type="Gene3D" id="3.30.460.30">
    <property type="entry name" value="Glutamyl-tRNA reductase, N-terminal domain"/>
    <property type="match status" value="1"/>
</dbReference>
<evidence type="ECO:0000256" key="10">
    <source>
        <dbReference type="PIRSR" id="PIRSR000445-2"/>
    </source>
</evidence>
<name>A0A9D2M403_9FIRM</name>
<dbReference type="InterPro" id="IPR036343">
    <property type="entry name" value="GluRdtase_N_sf"/>
</dbReference>
<dbReference type="SUPFAM" id="SSF51735">
    <property type="entry name" value="NAD(P)-binding Rossmann-fold domains"/>
    <property type="match status" value="1"/>
</dbReference>
<evidence type="ECO:0000256" key="12">
    <source>
        <dbReference type="PIRSR" id="PIRSR000445-4"/>
    </source>
</evidence>
<reference evidence="17" key="2">
    <citation type="submission" date="2021-04" db="EMBL/GenBank/DDBJ databases">
        <authorList>
            <person name="Gilroy R."/>
        </authorList>
    </citation>
    <scope>NUCLEOTIDE SEQUENCE</scope>
    <source>
        <strain evidence="17">ChiBcec8-14828</strain>
    </source>
</reference>
<evidence type="ECO:0000256" key="4">
    <source>
        <dbReference type="ARBA" id="ARBA00022857"/>
    </source>
</evidence>
<dbReference type="PIRSF" id="PIRSF000445">
    <property type="entry name" value="4pyrrol_synth_GluRdtase"/>
    <property type="match status" value="1"/>
</dbReference>
<organism evidence="17 18">
    <name type="scientific">Candidatus Ruthenibacterium avium</name>
    <dbReference type="NCBI Taxonomy" id="2838751"/>
    <lineage>
        <taxon>Bacteria</taxon>
        <taxon>Bacillati</taxon>
        <taxon>Bacillota</taxon>
        <taxon>Clostridia</taxon>
        <taxon>Eubacteriales</taxon>
        <taxon>Oscillospiraceae</taxon>
        <taxon>Ruthenibacterium</taxon>
    </lineage>
</organism>
<dbReference type="InterPro" id="IPR036291">
    <property type="entry name" value="NAD(P)-bd_dom_sf"/>
</dbReference>
<feature type="domain" description="Tetrapyrrole biosynthesis glutamyl-tRNA reductase dimerisation" evidence="14">
    <location>
        <begin position="310"/>
        <end position="407"/>
    </location>
</feature>
<feature type="domain" description="Quinate/shikimate 5-dehydrogenase/glutamyl-tRNA reductase" evidence="15">
    <location>
        <begin position="176"/>
        <end position="295"/>
    </location>
</feature>
<evidence type="ECO:0000313" key="18">
    <source>
        <dbReference type="Proteomes" id="UP000824209"/>
    </source>
</evidence>
<dbReference type="FunFam" id="3.30.460.30:FF:000001">
    <property type="entry name" value="Glutamyl-tRNA reductase"/>
    <property type="match status" value="1"/>
</dbReference>
<evidence type="ECO:0000256" key="13">
    <source>
        <dbReference type="RuleBase" id="RU000584"/>
    </source>
</evidence>
<comment type="caution">
    <text evidence="17">The sequence shown here is derived from an EMBL/GenBank/DDBJ whole genome shotgun (WGS) entry which is preliminary data.</text>
</comment>
<dbReference type="PANTHER" id="PTHR43013">
    <property type="entry name" value="GLUTAMYL-TRNA REDUCTASE"/>
    <property type="match status" value="1"/>
</dbReference>
<gene>
    <name evidence="8 17" type="primary">hemA</name>
    <name evidence="17" type="ORF">H9943_09510</name>
</gene>
<comment type="similarity">
    <text evidence="2 8 13">Belongs to the glutamyl-tRNA reductase family.</text>
</comment>
<keyword evidence="6 8" id="KW-0627">Porphyrin biosynthesis</keyword>
<evidence type="ECO:0000256" key="9">
    <source>
        <dbReference type="PIRSR" id="PIRSR000445-1"/>
    </source>
</evidence>
<accession>A0A9D2M403</accession>
<evidence type="ECO:0000256" key="1">
    <source>
        <dbReference type="ARBA" id="ARBA00005059"/>
    </source>
</evidence>
<comment type="domain">
    <text evidence="8">Possesses an unusual extended V-shaped dimeric structure with each monomer consisting of three distinct domains arranged along a curved 'spinal' alpha-helix. The N-terminal catalytic domain specifically recognizes the glutamate moiety of the substrate. The second domain is the NADPH-binding domain, and the third C-terminal domain is responsible for dimerization.</text>
</comment>
<dbReference type="InterPro" id="IPR006151">
    <property type="entry name" value="Shikm_DH/Glu-tRNA_Rdtase"/>
</dbReference>
<feature type="active site" description="Nucleophile" evidence="8 9">
    <location>
        <position position="48"/>
    </location>
</feature>
<feature type="binding site" evidence="8 10">
    <location>
        <begin position="111"/>
        <end position="113"/>
    </location>
    <ligand>
        <name>substrate</name>
    </ligand>
</feature>
<evidence type="ECO:0000256" key="11">
    <source>
        <dbReference type="PIRSR" id="PIRSR000445-3"/>
    </source>
</evidence>
<evidence type="ECO:0000256" key="8">
    <source>
        <dbReference type="HAMAP-Rule" id="MF_00087"/>
    </source>
</evidence>
<dbReference type="InterPro" id="IPR036453">
    <property type="entry name" value="GluRdtase_dimer_dom_sf"/>
</dbReference>
<reference evidence="17" key="1">
    <citation type="journal article" date="2021" name="PeerJ">
        <title>Extensive microbial diversity within the chicken gut microbiome revealed by metagenomics and culture.</title>
        <authorList>
            <person name="Gilroy R."/>
            <person name="Ravi A."/>
            <person name="Getino M."/>
            <person name="Pursley I."/>
            <person name="Horton D.L."/>
            <person name="Alikhan N.F."/>
            <person name="Baker D."/>
            <person name="Gharbi K."/>
            <person name="Hall N."/>
            <person name="Watson M."/>
            <person name="Adriaenssens E.M."/>
            <person name="Foster-Nyarko E."/>
            <person name="Jarju S."/>
            <person name="Secka A."/>
            <person name="Antonio M."/>
            <person name="Oren A."/>
            <person name="Chaudhuri R.R."/>
            <person name="La Ragione R."/>
            <person name="Hildebrand F."/>
            <person name="Pallen M.J."/>
        </authorList>
    </citation>
    <scope>NUCLEOTIDE SEQUENCE</scope>
    <source>
        <strain evidence="17">ChiBcec8-14828</strain>
    </source>
</reference>
<evidence type="ECO:0000256" key="2">
    <source>
        <dbReference type="ARBA" id="ARBA00005916"/>
    </source>
</evidence>
<dbReference type="AlphaFoldDB" id="A0A9D2M403"/>
<evidence type="ECO:0000313" key="17">
    <source>
        <dbReference type="EMBL" id="HJB40617.1"/>
    </source>
</evidence>
<dbReference type="Pfam" id="PF05201">
    <property type="entry name" value="GlutR_N"/>
    <property type="match status" value="1"/>
</dbReference>
<feature type="domain" description="Glutamyl-tRNA reductase N-terminal" evidence="16">
    <location>
        <begin position="7"/>
        <end position="151"/>
    </location>
</feature>
<evidence type="ECO:0000259" key="16">
    <source>
        <dbReference type="Pfam" id="PF05201"/>
    </source>
</evidence>
<proteinExistence type="inferred from homology"/>
<dbReference type="SUPFAM" id="SSF69075">
    <property type="entry name" value="Glutamyl tRNA-reductase dimerization domain"/>
    <property type="match status" value="1"/>
</dbReference>
<evidence type="ECO:0000256" key="5">
    <source>
        <dbReference type="ARBA" id="ARBA00023002"/>
    </source>
</evidence>
<comment type="catalytic activity">
    <reaction evidence="7 8 13">
        <text>(S)-4-amino-5-oxopentanoate + tRNA(Glu) + NADP(+) = L-glutamyl-tRNA(Glu) + NADPH + H(+)</text>
        <dbReference type="Rhea" id="RHEA:12344"/>
        <dbReference type="Rhea" id="RHEA-COMP:9663"/>
        <dbReference type="Rhea" id="RHEA-COMP:9680"/>
        <dbReference type="ChEBI" id="CHEBI:15378"/>
        <dbReference type="ChEBI" id="CHEBI:57501"/>
        <dbReference type="ChEBI" id="CHEBI:57783"/>
        <dbReference type="ChEBI" id="CHEBI:58349"/>
        <dbReference type="ChEBI" id="CHEBI:78442"/>
        <dbReference type="ChEBI" id="CHEBI:78520"/>
        <dbReference type="EC" id="1.2.1.70"/>
    </reaction>
</comment>
<dbReference type="GO" id="GO:0019353">
    <property type="term" value="P:protoporphyrinogen IX biosynthetic process from glutamate"/>
    <property type="evidence" value="ECO:0007669"/>
    <property type="project" value="TreeGrafter"/>
</dbReference>
<dbReference type="Pfam" id="PF00745">
    <property type="entry name" value="GlutR_dimer"/>
    <property type="match status" value="1"/>
</dbReference>
<dbReference type="InterPro" id="IPR015895">
    <property type="entry name" value="4pyrrol_synth_GluRdtase_N"/>
</dbReference>
<dbReference type="GO" id="GO:0050661">
    <property type="term" value="F:NADP binding"/>
    <property type="evidence" value="ECO:0007669"/>
    <property type="project" value="InterPro"/>
</dbReference>
<dbReference type="Gene3D" id="3.40.50.720">
    <property type="entry name" value="NAD(P)-binding Rossmann-like Domain"/>
    <property type="match status" value="1"/>
</dbReference>
<dbReference type="SUPFAM" id="SSF69742">
    <property type="entry name" value="Glutamyl tRNA-reductase catalytic, N-terminal domain"/>
    <property type="match status" value="1"/>
</dbReference>
<dbReference type="NCBIfam" id="TIGR01035">
    <property type="entry name" value="hemA"/>
    <property type="match status" value="1"/>
</dbReference>
<evidence type="ECO:0000256" key="6">
    <source>
        <dbReference type="ARBA" id="ARBA00023244"/>
    </source>
</evidence>
<feature type="binding site" evidence="8 10">
    <location>
        <begin position="47"/>
        <end position="50"/>
    </location>
    <ligand>
        <name>substrate</name>
    </ligand>
</feature>
<dbReference type="HAMAP" id="MF_00087">
    <property type="entry name" value="Glu_tRNA_reductase"/>
    <property type="match status" value="1"/>
</dbReference>
<comment type="subunit">
    <text evidence="8">Homodimer.</text>
</comment>
<comment type="pathway">
    <text evidence="1 8 13">Porphyrin-containing compound metabolism; protoporphyrin-IX biosynthesis; 5-aminolevulinate from L-glutamyl-tRNA(Glu): step 1/2.</text>
</comment>
<feature type="binding site" evidence="8 10">
    <location>
        <position position="117"/>
    </location>
    <ligand>
        <name>substrate</name>
    </ligand>
</feature>
<dbReference type="InterPro" id="IPR015896">
    <property type="entry name" value="4pyrrol_synth_GluRdtase_dimer"/>
</dbReference>